<organism evidence="2 3">
    <name type="scientific">Laetiporus sulphureus 93-53</name>
    <dbReference type="NCBI Taxonomy" id="1314785"/>
    <lineage>
        <taxon>Eukaryota</taxon>
        <taxon>Fungi</taxon>
        <taxon>Dikarya</taxon>
        <taxon>Basidiomycota</taxon>
        <taxon>Agaricomycotina</taxon>
        <taxon>Agaricomycetes</taxon>
        <taxon>Polyporales</taxon>
        <taxon>Laetiporus</taxon>
    </lineage>
</organism>
<gene>
    <name evidence="2" type="ORF">LAESUDRAFT_756174</name>
</gene>
<evidence type="ECO:0000256" key="1">
    <source>
        <dbReference type="SAM" id="MobiDB-lite"/>
    </source>
</evidence>
<name>A0A165G824_9APHY</name>
<dbReference type="AlphaFoldDB" id="A0A165G824"/>
<evidence type="ECO:0000313" key="2">
    <source>
        <dbReference type="EMBL" id="KZT09958.1"/>
    </source>
</evidence>
<proteinExistence type="predicted"/>
<protein>
    <submittedName>
        <fullName evidence="2">Uncharacterized protein</fullName>
    </submittedName>
</protein>
<sequence>MEGAREVDLALNEEDGTGGERHGFIGGGGEMRRTSAKRPRVWNDGMMGSNGDGSGRHIEDPGPHTPDFPRIQHWHPPGCTCDLGDLILPSEHSAFSALQNSASGRVERPLYMRARRRRARGEPGRVITGAGLFRVADKAAAAPWLGNLVAG</sequence>
<dbReference type="Proteomes" id="UP000076871">
    <property type="component" value="Unassembled WGS sequence"/>
</dbReference>
<dbReference type="EMBL" id="KV427610">
    <property type="protein sequence ID" value="KZT09958.1"/>
    <property type="molecule type" value="Genomic_DNA"/>
</dbReference>
<accession>A0A165G824</accession>
<dbReference type="InParanoid" id="A0A165G824"/>
<reference evidence="2 3" key="1">
    <citation type="journal article" date="2016" name="Mol. Biol. Evol.">
        <title>Comparative Genomics of Early-Diverging Mushroom-Forming Fungi Provides Insights into the Origins of Lignocellulose Decay Capabilities.</title>
        <authorList>
            <person name="Nagy L.G."/>
            <person name="Riley R."/>
            <person name="Tritt A."/>
            <person name="Adam C."/>
            <person name="Daum C."/>
            <person name="Floudas D."/>
            <person name="Sun H."/>
            <person name="Yadav J.S."/>
            <person name="Pangilinan J."/>
            <person name="Larsson K.H."/>
            <person name="Matsuura K."/>
            <person name="Barry K."/>
            <person name="Labutti K."/>
            <person name="Kuo R."/>
            <person name="Ohm R.A."/>
            <person name="Bhattacharya S.S."/>
            <person name="Shirouzu T."/>
            <person name="Yoshinaga Y."/>
            <person name="Martin F.M."/>
            <person name="Grigoriev I.V."/>
            <person name="Hibbett D.S."/>
        </authorList>
    </citation>
    <scope>NUCLEOTIDE SEQUENCE [LARGE SCALE GENOMIC DNA]</scope>
    <source>
        <strain evidence="2 3">93-53</strain>
    </source>
</reference>
<evidence type="ECO:0000313" key="3">
    <source>
        <dbReference type="Proteomes" id="UP000076871"/>
    </source>
</evidence>
<feature type="region of interest" description="Disordered" evidence="1">
    <location>
        <begin position="1"/>
        <end position="70"/>
    </location>
</feature>
<dbReference type="RefSeq" id="XP_040767698.1">
    <property type="nucleotide sequence ID" value="XM_040912132.1"/>
</dbReference>
<dbReference type="GeneID" id="63829160"/>
<keyword evidence="3" id="KW-1185">Reference proteome</keyword>